<evidence type="ECO:0000256" key="5">
    <source>
        <dbReference type="ARBA" id="ARBA00022692"/>
    </source>
</evidence>
<comment type="subcellular location">
    <subcellularLocation>
        <location evidence="1">Cell junction</location>
        <location evidence="1">Gap junction</location>
    </subcellularLocation>
    <subcellularLocation>
        <location evidence="2">Cell membrane</location>
        <topology evidence="2">Multi-pass membrane protein</topology>
    </subcellularLocation>
</comment>
<feature type="signal peptide" evidence="13">
    <location>
        <begin position="1"/>
        <end position="17"/>
    </location>
</feature>
<protein>
    <submittedName>
        <fullName evidence="14">Uncharacterized protein</fullName>
    </submittedName>
</protein>
<dbReference type="Proteomes" id="UP000887116">
    <property type="component" value="Unassembled WGS sequence"/>
</dbReference>
<keyword evidence="4" id="KW-1003">Cell membrane</keyword>
<keyword evidence="3" id="KW-0813">Transport</keyword>
<dbReference type="OrthoDB" id="6446554at2759"/>
<keyword evidence="5 12" id="KW-0812">Transmembrane</keyword>
<evidence type="ECO:0000256" key="2">
    <source>
        <dbReference type="ARBA" id="ARBA00004651"/>
    </source>
</evidence>
<organism evidence="14 15">
    <name type="scientific">Trichonephila clavata</name>
    <name type="common">Joro spider</name>
    <name type="synonym">Nephila clavata</name>
    <dbReference type="NCBI Taxonomy" id="2740835"/>
    <lineage>
        <taxon>Eukaryota</taxon>
        <taxon>Metazoa</taxon>
        <taxon>Ecdysozoa</taxon>
        <taxon>Arthropoda</taxon>
        <taxon>Chelicerata</taxon>
        <taxon>Arachnida</taxon>
        <taxon>Araneae</taxon>
        <taxon>Araneomorphae</taxon>
        <taxon>Entelegynae</taxon>
        <taxon>Araneoidea</taxon>
        <taxon>Nephilidae</taxon>
        <taxon>Trichonephila</taxon>
    </lineage>
</organism>
<evidence type="ECO:0000313" key="15">
    <source>
        <dbReference type="Proteomes" id="UP000887116"/>
    </source>
</evidence>
<dbReference type="GO" id="GO:0005886">
    <property type="term" value="C:plasma membrane"/>
    <property type="evidence" value="ECO:0007669"/>
    <property type="project" value="UniProtKB-SubCell"/>
</dbReference>
<evidence type="ECO:0000256" key="3">
    <source>
        <dbReference type="ARBA" id="ARBA00022448"/>
    </source>
</evidence>
<feature type="transmembrane region" description="Helical" evidence="12">
    <location>
        <begin position="141"/>
        <end position="162"/>
    </location>
</feature>
<feature type="chain" id="PRO_5036483010" evidence="13">
    <location>
        <begin position="18"/>
        <end position="342"/>
    </location>
</feature>
<evidence type="ECO:0000256" key="6">
    <source>
        <dbReference type="ARBA" id="ARBA00022868"/>
    </source>
</evidence>
<name>A0A8X6GJ46_TRICU</name>
<keyword evidence="7" id="KW-0965">Cell junction</keyword>
<keyword evidence="15" id="KW-1185">Reference proteome</keyword>
<keyword evidence="6" id="KW-0303">Gap junction</keyword>
<accession>A0A8X6GJ46</accession>
<evidence type="ECO:0000313" key="14">
    <source>
        <dbReference type="EMBL" id="GFQ83563.1"/>
    </source>
</evidence>
<evidence type="ECO:0000256" key="7">
    <source>
        <dbReference type="ARBA" id="ARBA00022949"/>
    </source>
</evidence>
<evidence type="ECO:0000256" key="11">
    <source>
        <dbReference type="ARBA" id="ARBA00023303"/>
    </source>
</evidence>
<keyword evidence="9" id="KW-0406">Ion transport</keyword>
<dbReference type="AlphaFoldDB" id="A0A8X6GJ46"/>
<keyword evidence="8 12" id="KW-1133">Transmembrane helix</keyword>
<dbReference type="InterPro" id="IPR000990">
    <property type="entry name" value="Innexin"/>
</dbReference>
<comment type="caution">
    <text evidence="14">The sequence shown here is derived from an EMBL/GenBank/DDBJ whole genome shotgun (WGS) entry which is preliminary data.</text>
</comment>
<dbReference type="Pfam" id="PF00876">
    <property type="entry name" value="Innexin"/>
    <property type="match status" value="1"/>
</dbReference>
<reference evidence="14" key="1">
    <citation type="submission" date="2020-07" db="EMBL/GenBank/DDBJ databases">
        <title>Multicomponent nature underlies the extraordinary mechanical properties of spider dragline silk.</title>
        <authorList>
            <person name="Kono N."/>
            <person name="Nakamura H."/>
            <person name="Mori M."/>
            <person name="Yoshida Y."/>
            <person name="Ohtoshi R."/>
            <person name="Malay A.D."/>
            <person name="Moran D.A.P."/>
            <person name="Tomita M."/>
            <person name="Numata K."/>
            <person name="Arakawa K."/>
        </authorList>
    </citation>
    <scope>NUCLEOTIDE SEQUENCE</scope>
</reference>
<keyword evidence="11" id="KW-0407">Ion channel</keyword>
<sequence>MILVGSALFVLICAVLDLMNPLYDSHALARLLESCSLNNTNGSTDSELQGMSDVLRDHGLDTFTVDKSSMQSNFYSQMILLLLGQAVSFHAVRYIWALAKNDNAYYLADFIGSSAFKRLNLSINMNYFIEKLIMQFGLTKMIVLLVISEYICLLNITFQNYIMENPGVSIMGRIFSLESSFNSNWTAECDYTMESYQVNKCSFLCHNSSSDLLRYDTTCHFTSNRNDQFLYKCLKFYFSIVGTITQCKVLWSIGMTFFCAFVYLFPHTKWYEELKPYFTRLELIIYHFTPEKMSLLNSICSNLDSLDIGNTMKELAEKLAEENSNDLPRIYPFSVSDPDKHV</sequence>
<evidence type="ECO:0000256" key="4">
    <source>
        <dbReference type="ARBA" id="ARBA00022475"/>
    </source>
</evidence>
<feature type="transmembrane region" description="Helical" evidence="12">
    <location>
        <begin position="74"/>
        <end position="96"/>
    </location>
</feature>
<keyword evidence="13" id="KW-0732">Signal</keyword>
<gene>
    <name evidence="14" type="ORF">TNCT_380971</name>
</gene>
<dbReference type="GO" id="GO:0034220">
    <property type="term" value="P:monoatomic ion transmembrane transport"/>
    <property type="evidence" value="ECO:0007669"/>
    <property type="project" value="UniProtKB-KW"/>
</dbReference>
<evidence type="ECO:0000256" key="12">
    <source>
        <dbReference type="SAM" id="Phobius"/>
    </source>
</evidence>
<evidence type="ECO:0000256" key="8">
    <source>
        <dbReference type="ARBA" id="ARBA00022989"/>
    </source>
</evidence>
<feature type="transmembrane region" description="Helical" evidence="12">
    <location>
        <begin position="236"/>
        <end position="265"/>
    </location>
</feature>
<dbReference type="GO" id="GO:0005921">
    <property type="term" value="C:gap junction"/>
    <property type="evidence" value="ECO:0007669"/>
    <property type="project" value="UniProtKB-SubCell"/>
</dbReference>
<evidence type="ECO:0000256" key="1">
    <source>
        <dbReference type="ARBA" id="ARBA00004610"/>
    </source>
</evidence>
<evidence type="ECO:0000256" key="10">
    <source>
        <dbReference type="ARBA" id="ARBA00023136"/>
    </source>
</evidence>
<keyword evidence="10 12" id="KW-0472">Membrane</keyword>
<evidence type="ECO:0000256" key="13">
    <source>
        <dbReference type="SAM" id="SignalP"/>
    </source>
</evidence>
<evidence type="ECO:0000256" key="9">
    <source>
        <dbReference type="ARBA" id="ARBA00023065"/>
    </source>
</evidence>
<dbReference type="EMBL" id="BMAO01002823">
    <property type="protein sequence ID" value="GFQ83563.1"/>
    <property type="molecule type" value="Genomic_DNA"/>
</dbReference>
<proteinExistence type="predicted"/>